<dbReference type="Pfam" id="PF07729">
    <property type="entry name" value="FCD"/>
    <property type="match status" value="1"/>
</dbReference>
<gene>
    <name evidence="5" type="ORF">ACFFIX_09900</name>
</gene>
<evidence type="ECO:0000256" key="1">
    <source>
        <dbReference type="ARBA" id="ARBA00023015"/>
    </source>
</evidence>
<comment type="caution">
    <text evidence="5">The sequence shown here is derived from an EMBL/GenBank/DDBJ whole genome shotgun (WGS) entry which is preliminary data.</text>
</comment>
<dbReference type="EMBL" id="JBHLVO010000006">
    <property type="protein sequence ID" value="MFC0271767.1"/>
    <property type="molecule type" value="Genomic_DNA"/>
</dbReference>
<organism evidence="5 6">
    <name type="scientific">Metabacillus herbersteinensis</name>
    <dbReference type="NCBI Taxonomy" id="283816"/>
    <lineage>
        <taxon>Bacteria</taxon>
        <taxon>Bacillati</taxon>
        <taxon>Bacillota</taxon>
        <taxon>Bacilli</taxon>
        <taxon>Bacillales</taxon>
        <taxon>Bacillaceae</taxon>
        <taxon>Metabacillus</taxon>
    </lineage>
</organism>
<dbReference type="RefSeq" id="WP_378933275.1">
    <property type="nucleotide sequence ID" value="NZ_JBHLVO010000006.1"/>
</dbReference>
<dbReference type="PROSITE" id="PS50949">
    <property type="entry name" value="HTH_GNTR"/>
    <property type="match status" value="1"/>
</dbReference>
<accession>A0ABV6GFR6</accession>
<evidence type="ECO:0000259" key="4">
    <source>
        <dbReference type="PROSITE" id="PS50949"/>
    </source>
</evidence>
<dbReference type="Pfam" id="PF00392">
    <property type="entry name" value="GntR"/>
    <property type="match status" value="1"/>
</dbReference>
<dbReference type="Proteomes" id="UP001589854">
    <property type="component" value="Unassembled WGS sequence"/>
</dbReference>
<evidence type="ECO:0000256" key="2">
    <source>
        <dbReference type="ARBA" id="ARBA00023125"/>
    </source>
</evidence>
<keyword evidence="6" id="KW-1185">Reference proteome</keyword>
<dbReference type="PANTHER" id="PTHR43537:SF24">
    <property type="entry name" value="GLUCONATE OPERON TRANSCRIPTIONAL REPRESSOR"/>
    <property type="match status" value="1"/>
</dbReference>
<dbReference type="SUPFAM" id="SSF46785">
    <property type="entry name" value="Winged helix' DNA-binding domain"/>
    <property type="match status" value="1"/>
</dbReference>
<proteinExistence type="predicted"/>
<dbReference type="CDD" id="cd07377">
    <property type="entry name" value="WHTH_GntR"/>
    <property type="match status" value="1"/>
</dbReference>
<dbReference type="InterPro" id="IPR036388">
    <property type="entry name" value="WH-like_DNA-bd_sf"/>
</dbReference>
<protein>
    <submittedName>
        <fullName evidence="5">GntR family transcriptional regulator</fullName>
    </submittedName>
</protein>
<dbReference type="InterPro" id="IPR000524">
    <property type="entry name" value="Tscrpt_reg_HTH_GntR"/>
</dbReference>
<evidence type="ECO:0000256" key="3">
    <source>
        <dbReference type="ARBA" id="ARBA00023163"/>
    </source>
</evidence>
<dbReference type="SMART" id="SM00895">
    <property type="entry name" value="FCD"/>
    <property type="match status" value="1"/>
</dbReference>
<dbReference type="PANTHER" id="PTHR43537">
    <property type="entry name" value="TRANSCRIPTIONAL REGULATOR, GNTR FAMILY"/>
    <property type="match status" value="1"/>
</dbReference>
<dbReference type="Gene3D" id="1.20.120.530">
    <property type="entry name" value="GntR ligand-binding domain-like"/>
    <property type="match status" value="1"/>
</dbReference>
<dbReference type="InterPro" id="IPR036390">
    <property type="entry name" value="WH_DNA-bd_sf"/>
</dbReference>
<dbReference type="InterPro" id="IPR008920">
    <property type="entry name" value="TF_FadR/GntR_C"/>
</dbReference>
<keyword evidence="2" id="KW-0238">DNA-binding</keyword>
<reference evidence="5 6" key="1">
    <citation type="submission" date="2024-09" db="EMBL/GenBank/DDBJ databases">
        <authorList>
            <person name="Sun Q."/>
            <person name="Mori K."/>
        </authorList>
    </citation>
    <scope>NUCLEOTIDE SEQUENCE [LARGE SCALE GENOMIC DNA]</scope>
    <source>
        <strain evidence="5 6">CCM 7228</strain>
    </source>
</reference>
<keyword evidence="3" id="KW-0804">Transcription</keyword>
<evidence type="ECO:0000313" key="6">
    <source>
        <dbReference type="Proteomes" id="UP001589854"/>
    </source>
</evidence>
<dbReference type="SUPFAM" id="SSF48008">
    <property type="entry name" value="GntR ligand-binding domain-like"/>
    <property type="match status" value="1"/>
</dbReference>
<keyword evidence="1" id="KW-0805">Transcription regulation</keyword>
<sequence length="219" mass="25409">MTDDSSNMQSLYLKIKQQIINQDLKPGERLPERELAEKYNVSRTPIRQALQQLSIEGLVEFIPYKGAFIKDLTIEEFKDITQLRMVLEKLAVEICCDSSDESVVKDLEEIITKQKNAIINKDVKEYSLLDQEFHYSFVRTSENKELKKFIELLNQKSFLSRIRTLSLPGQMERSVEEHQEILNCILLKDKEGAGNKASAHVQDALQTYINIHNLMTQFK</sequence>
<dbReference type="PRINTS" id="PR00035">
    <property type="entry name" value="HTHGNTR"/>
</dbReference>
<dbReference type="InterPro" id="IPR011711">
    <property type="entry name" value="GntR_C"/>
</dbReference>
<dbReference type="Gene3D" id="1.10.10.10">
    <property type="entry name" value="Winged helix-like DNA-binding domain superfamily/Winged helix DNA-binding domain"/>
    <property type="match status" value="1"/>
</dbReference>
<feature type="domain" description="HTH gntR-type" evidence="4">
    <location>
        <begin position="5"/>
        <end position="72"/>
    </location>
</feature>
<dbReference type="SMART" id="SM00345">
    <property type="entry name" value="HTH_GNTR"/>
    <property type="match status" value="1"/>
</dbReference>
<evidence type="ECO:0000313" key="5">
    <source>
        <dbReference type="EMBL" id="MFC0271767.1"/>
    </source>
</evidence>
<name>A0ABV6GFR6_9BACI</name>